<dbReference type="Proteomes" id="UP000030745">
    <property type="component" value="Unassembled WGS sequence"/>
</dbReference>
<evidence type="ECO:0000313" key="8">
    <source>
        <dbReference type="EMBL" id="KDO32130.1"/>
    </source>
</evidence>
<dbReference type="GO" id="GO:0036396">
    <property type="term" value="C:RNA N6-methyladenosine methyltransferase complex"/>
    <property type="evidence" value="ECO:0007669"/>
    <property type="project" value="TreeGrafter"/>
</dbReference>
<dbReference type="GO" id="GO:0032259">
    <property type="term" value="P:methylation"/>
    <property type="evidence" value="ECO:0007669"/>
    <property type="project" value="UniProtKB-KW"/>
</dbReference>
<protein>
    <recommendedName>
        <fullName evidence="1">mRNA m(6)A methyltransferase</fullName>
        <ecNumber evidence="1">2.1.1.348</ecNumber>
    </recommendedName>
</protein>
<evidence type="ECO:0000313" key="9">
    <source>
        <dbReference type="Proteomes" id="UP000030745"/>
    </source>
</evidence>
<keyword evidence="2" id="KW-0489">Methyltransferase</keyword>
<comment type="similarity">
    <text evidence="6">Belongs to the MT-A70-like family.</text>
</comment>
<dbReference type="RefSeq" id="XP_012197314.1">
    <property type="nucleotide sequence ID" value="XM_012341924.1"/>
</dbReference>
<feature type="signal peptide" evidence="7">
    <location>
        <begin position="1"/>
        <end position="18"/>
    </location>
</feature>
<name>A0A067CSB4_SAPPC</name>
<evidence type="ECO:0000256" key="4">
    <source>
        <dbReference type="ARBA" id="ARBA00022691"/>
    </source>
</evidence>
<comment type="catalytic activity">
    <reaction evidence="5">
        <text>an adenosine in mRNA + S-adenosyl-L-methionine = an N(6)-methyladenosine in mRNA + S-adenosyl-L-homocysteine + H(+)</text>
        <dbReference type="Rhea" id="RHEA:55584"/>
        <dbReference type="Rhea" id="RHEA-COMP:12414"/>
        <dbReference type="Rhea" id="RHEA-COMP:12417"/>
        <dbReference type="ChEBI" id="CHEBI:15378"/>
        <dbReference type="ChEBI" id="CHEBI:57856"/>
        <dbReference type="ChEBI" id="CHEBI:59789"/>
        <dbReference type="ChEBI" id="CHEBI:74411"/>
        <dbReference type="ChEBI" id="CHEBI:74449"/>
        <dbReference type="EC" id="2.1.1.348"/>
    </reaction>
</comment>
<dbReference type="PROSITE" id="PS51143">
    <property type="entry name" value="MT_A70"/>
    <property type="match status" value="1"/>
</dbReference>
<dbReference type="GO" id="GO:0003676">
    <property type="term" value="F:nucleic acid binding"/>
    <property type="evidence" value="ECO:0007669"/>
    <property type="project" value="InterPro"/>
</dbReference>
<evidence type="ECO:0000256" key="2">
    <source>
        <dbReference type="ARBA" id="ARBA00022603"/>
    </source>
</evidence>
<dbReference type="GeneID" id="24125860"/>
<dbReference type="OrthoDB" id="75540at2759"/>
<dbReference type="Pfam" id="PF05063">
    <property type="entry name" value="MT-A70"/>
    <property type="match status" value="1"/>
</dbReference>
<dbReference type="InterPro" id="IPR007757">
    <property type="entry name" value="MT-A70-like"/>
</dbReference>
<dbReference type="EC" id="2.1.1.348" evidence="1"/>
<dbReference type="InterPro" id="IPR029063">
    <property type="entry name" value="SAM-dependent_MTases_sf"/>
</dbReference>
<sequence length="394" mass="43517">MKPTTIFATLCVLAVAAAESNAPPTEAEMSKHKEMQDEYEGYGGHEWCRRHCRWHPGFGTRCFWRCWVLDFARAHPELLPIDLASLHRRLALPVAMADLERSLAPAVQSGAVTLQAFGHWTFLTHVESASPAVAAPPPRRGYCPATTRAACRRTSAGAACSLVHFVPIVTRKTKAALGDCKYLDTCRRLESCAFVHYQVEDACAPVAAAAPPTTAIAIACDVTTYDVARLGTFDAIVMDPPWEINLQLPYTTLSDEAIGALAIPALQTAGWIFLWVATGKLVVGRQLLRQWGYTVVDDIVWIKIDQLQHVAHQGRTGHWLNHSQEHCLVGRKGLAPSAARLDCDVIVAAPRENSRKPDELYHLVERVVPAGRKLELFGRRHNLRDGWTTLGDQL</sequence>
<evidence type="ECO:0000256" key="7">
    <source>
        <dbReference type="SAM" id="SignalP"/>
    </source>
</evidence>
<dbReference type="PANTHER" id="PTHR12829:SF7">
    <property type="entry name" value="N6-ADENOSINE-METHYLTRANSFERASE CATALYTIC SUBUNIT"/>
    <property type="match status" value="1"/>
</dbReference>
<dbReference type="PANTHER" id="PTHR12829">
    <property type="entry name" value="N6-ADENOSINE-METHYLTRANSFERASE"/>
    <property type="match status" value="1"/>
</dbReference>
<feature type="chain" id="PRO_5001634842" description="mRNA m(6)A methyltransferase" evidence="7">
    <location>
        <begin position="19"/>
        <end position="394"/>
    </location>
</feature>
<evidence type="ECO:0000256" key="1">
    <source>
        <dbReference type="ARBA" id="ARBA00012160"/>
    </source>
</evidence>
<reference evidence="8 9" key="1">
    <citation type="journal article" date="2013" name="PLoS Genet.">
        <title>Distinctive expansion of potential virulence genes in the genome of the oomycete fish pathogen Saprolegnia parasitica.</title>
        <authorList>
            <person name="Jiang R.H."/>
            <person name="de Bruijn I."/>
            <person name="Haas B.J."/>
            <person name="Belmonte R."/>
            <person name="Lobach L."/>
            <person name="Christie J."/>
            <person name="van den Ackerveken G."/>
            <person name="Bottin A."/>
            <person name="Bulone V."/>
            <person name="Diaz-Moreno S.M."/>
            <person name="Dumas B."/>
            <person name="Fan L."/>
            <person name="Gaulin E."/>
            <person name="Govers F."/>
            <person name="Grenville-Briggs L.J."/>
            <person name="Horner N.R."/>
            <person name="Levin J.Z."/>
            <person name="Mammella M."/>
            <person name="Meijer H.J."/>
            <person name="Morris P."/>
            <person name="Nusbaum C."/>
            <person name="Oome S."/>
            <person name="Phillips A.J."/>
            <person name="van Rooyen D."/>
            <person name="Rzeszutek E."/>
            <person name="Saraiva M."/>
            <person name="Secombes C.J."/>
            <person name="Seidl M.F."/>
            <person name="Snel B."/>
            <person name="Stassen J.H."/>
            <person name="Sykes S."/>
            <person name="Tripathy S."/>
            <person name="van den Berg H."/>
            <person name="Vega-Arreguin J.C."/>
            <person name="Wawra S."/>
            <person name="Young S.K."/>
            <person name="Zeng Q."/>
            <person name="Dieguez-Uribeondo J."/>
            <person name="Russ C."/>
            <person name="Tyler B.M."/>
            <person name="van West P."/>
        </authorList>
    </citation>
    <scope>NUCLEOTIDE SEQUENCE [LARGE SCALE GENOMIC DNA]</scope>
    <source>
        <strain evidence="8 9">CBS 223.65</strain>
    </source>
</reference>
<organism evidence="8 9">
    <name type="scientific">Saprolegnia parasitica (strain CBS 223.65)</name>
    <dbReference type="NCBI Taxonomy" id="695850"/>
    <lineage>
        <taxon>Eukaryota</taxon>
        <taxon>Sar</taxon>
        <taxon>Stramenopiles</taxon>
        <taxon>Oomycota</taxon>
        <taxon>Saprolegniomycetes</taxon>
        <taxon>Saprolegniales</taxon>
        <taxon>Saprolegniaceae</taxon>
        <taxon>Saprolegnia</taxon>
    </lineage>
</organism>
<evidence type="ECO:0000256" key="5">
    <source>
        <dbReference type="ARBA" id="ARBA00048957"/>
    </source>
</evidence>
<dbReference type="EMBL" id="KK583196">
    <property type="protein sequence ID" value="KDO32130.1"/>
    <property type="molecule type" value="Genomic_DNA"/>
</dbReference>
<keyword evidence="7" id="KW-0732">Signal</keyword>
<proteinExistence type="inferred from homology"/>
<evidence type="ECO:0000256" key="6">
    <source>
        <dbReference type="PROSITE-ProRule" id="PRU00489"/>
    </source>
</evidence>
<keyword evidence="3" id="KW-0808">Transferase</keyword>
<dbReference type="InterPro" id="IPR002052">
    <property type="entry name" value="DNA_methylase_N6_adenine_CS"/>
</dbReference>
<dbReference type="SUPFAM" id="SSF53335">
    <property type="entry name" value="S-adenosyl-L-methionine-dependent methyltransferases"/>
    <property type="match status" value="1"/>
</dbReference>
<evidence type="ECO:0000256" key="3">
    <source>
        <dbReference type="ARBA" id="ARBA00022679"/>
    </source>
</evidence>
<gene>
    <name evidence="8" type="ORF">SPRG_03347</name>
</gene>
<dbReference type="KEGG" id="spar:SPRG_03347"/>
<dbReference type="AlphaFoldDB" id="A0A067CSB4"/>
<dbReference type="PROSITE" id="PS00092">
    <property type="entry name" value="N6_MTASE"/>
    <property type="match status" value="1"/>
</dbReference>
<keyword evidence="9" id="KW-1185">Reference proteome</keyword>
<dbReference type="GO" id="GO:0005634">
    <property type="term" value="C:nucleus"/>
    <property type="evidence" value="ECO:0007669"/>
    <property type="project" value="TreeGrafter"/>
</dbReference>
<dbReference type="STRING" id="695850.A0A067CSB4"/>
<dbReference type="OMA" id="DPPWEIN"/>
<dbReference type="GO" id="GO:0001734">
    <property type="term" value="F:mRNA m(6)A methyltransferase activity"/>
    <property type="evidence" value="ECO:0007669"/>
    <property type="project" value="UniProtKB-EC"/>
</dbReference>
<keyword evidence="4" id="KW-0949">S-adenosyl-L-methionine</keyword>
<dbReference type="VEuPathDB" id="FungiDB:SPRG_03347"/>
<accession>A0A067CSB4</accession>